<accession>A0A4S5ESI9</accession>
<dbReference type="AlphaFoldDB" id="A0A4S5ESI9"/>
<evidence type="ECO:0000256" key="8">
    <source>
        <dbReference type="SAM" id="Phobius"/>
    </source>
</evidence>
<keyword evidence="4 5" id="KW-0413">Isomerase</keyword>
<dbReference type="Pfam" id="PF00254">
    <property type="entry name" value="FKBP_C"/>
    <property type="match status" value="1"/>
</dbReference>
<evidence type="ECO:0000256" key="6">
    <source>
        <dbReference type="RuleBase" id="RU003915"/>
    </source>
</evidence>
<dbReference type="PANTHER" id="PTHR43811:SF19">
    <property type="entry name" value="39 KDA FK506-BINDING NUCLEAR PROTEIN"/>
    <property type="match status" value="1"/>
</dbReference>
<gene>
    <name evidence="10" type="ORF">E7Y31_05640</name>
</gene>
<evidence type="ECO:0000256" key="5">
    <source>
        <dbReference type="PROSITE-ProRule" id="PRU00277"/>
    </source>
</evidence>
<dbReference type="OrthoDB" id="25996at2"/>
<keyword evidence="8" id="KW-0812">Transmembrane</keyword>
<evidence type="ECO:0000256" key="3">
    <source>
        <dbReference type="ARBA" id="ARBA00023110"/>
    </source>
</evidence>
<proteinExistence type="inferred from homology"/>
<feature type="domain" description="PPIase FKBP-type" evidence="9">
    <location>
        <begin position="147"/>
        <end position="235"/>
    </location>
</feature>
<dbReference type="EMBL" id="SSXH01000083">
    <property type="protein sequence ID" value="THJ75407.1"/>
    <property type="molecule type" value="Genomic_DNA"/>
</dbReference>
<feature type="transmembrane region" description="Helical" evidence="8">
    <location>
        <begin position="63"/>
        <end position="80"/>
    </location>
</feature>
<dbReference type="Proteomes" id="UP000305282">
    <property type="component" value="Unassembled WGS sequence"/>
</dbReference>
<keyword evidence="8" id="KW-0472">Membrane</keyword>
<organism evidence="10 11">
    <name type="scientific">Candidatus Frankia alpina</name>
    <dbReference type="NCBI Taxonomy" id="2699483"/>
    <lineage>
        <taxon>Bacteria</taxon>
        <taxon>Bacillati</taxon>
        <taxon>Actinomycetota</taxon>
        <taxon>Actinomycetes</taxon>
        <taxon>Frankiales</taxon>
        <taxon>Frankiaceae</taxon>
        <taxon>Frankia</taxon>
    </lineage>
</organism>
<dbReference type="GO" id="GO:0003755">
    <property type="term" value="F:peptidyl-prolyl cis-trans isomerase activity"/>
    <property type="evidence" value="ECO:0007669"/>
    <property type="project" value="UniProtKB-UniRule"/>
</dbReference>
<dbReference type="PROSITE" id="PS50059">
    <property type="entry name" value="FKBP_PPIASE"/>
    <property type="match status" value="1"/>
</dbReference>
<dbReference type="EC" id="5.2.1.8" evidence="6"/>
<evidence type="ECO:0000256" key="1">
    <source>
        <dbReference type="ARBA" id="ARBA00000971"/>
    </source>
</evidence>
<protein>
    <recommendedName>
        <fullName evidence="6">Peptidyl-prolyl cis-trans isomerase</fullName>
        <ecNumber evidence="6">5.2.1.8</ecNumber>
    </recommendedName>
</protein>
<keyword evidence="11" id="KW-1185">Reference proteome</keyword>
<evidence type="ECO:0000313" key="11">
    <source>
        <dbReference type="Proteomes" id="UP000305282"/>
    </source>
</evidence>
<dbReference type="InterPro" id="IPR046357">
    <property type="entry name" value="PPIase_dom_sf"/>
</dbReference>
<comment type="catalytic activity">
    <reaction evidence="1 5 6">
        <text>[protein]-peptidylproline (omega=180) = [protein]-peptidylproline (omega=0)</text>
        <dbReference type="Rhea" id="RHEA:16237"/>
        <dbReference type="Rhea" id="RHEA-COMP:10747"/>
        <dbReference type="Rhea" id="RHEA-COMP:10748"/>
        <dbReference type="ChEBI" id="CHEBI:83833"/>
        <dbReference type="ChEBI" id="CHEBI:83834"/>
        <dbReference type="EC" id="5.2.1.8"/>
    </reaction>
</comment>
<evidence type="ECO:0000256" key="4">
    <source>
        <dbReference type="ARBA" id="ARBA00023235"/>
    </source>
</evidence>
<feature type="region of interest" description="Disordered" evidence="7">
    <location>
        <begin position="1"/>
        <end position="36"/>
    </location>
</feature>
<dbReference type="Gene3D" id="3.10.50.40">
    <property type="match status" value="1"/>
</dbReference>
<keyword evidence="3 5" id="KW-0697">Rotamase</keyword>
<feature type="region of interest" description="Disordered" evidence="7">
    <location>
        <begin position="86"/>
        <end position="105"/>
    </location>
</feature>
<evidence type="ECO:0000256" key="2">
    <source>
        <dbReference type="ARBA" id="ARBA00006577"/>
    </source>
</evidence>
<dbReference type="SUPFAM" id="SSF54534">
    <property type="entry name" value="FKBP-like"/>
    <property type="match status" value="1"/>
</dbReference>
<comment type="caution">
    <text evidence="10">The sequence shown here is derived from an EMBL/GenBank/DDBJ whole genome shotgun (WGS) entry which is preliminary data.</text>
</comment>
<evidence type="ECO:0000259" key="9">
    <source>
        <dbReference type="PROSITE" id="PS50059"/>
    </source>
</evidence>
<name>A0A4S5ESI9_9ACTN</name>
<feature type="compositionally biased region" description="Low complexity" evidence="7">
    <location>
        <begin position="11"/>
        <end position="36"/>
    </location>
</feature>
<dbReference type="InterPro" id="IPR001179">
    <property type="entry name" value="PPIase_FKBP_dom"/>
</dbReference>
<reference evidence="10 11" key="1">
    <citation type="submission" date="2019-04" db="EMBL/GenBank/DDBJ databases">
        <title>Draft genome sequences for three unisolated Alnus-infective Frankia Sp+ strains, AgTrS, AiOr and AvVan, the first sequenced Frankia strains able to sporulate in-planta.</title>
        <authorList>
            <person name="Bethencourt L."/>
            <person name="Vautrin F."/>
            <person name="Taib N."/>
            <person name="Dubost A."/>
            <person name="Castro-Garcia L."/>
            <person name="Imbaud O."/>
            <person name="Abrouk D."/>
            <person name="Fournier P."/>
            <person name="Briolay J."/>
            <person name="Nguyen A."/>
            <person name="Normand P."/>
            <person name="Fernandez M.P."/>
            <person name="Brochier-Armanet C."/>
            <person name="Herrera-Belaroussi A."/>
        </authorList>
    </citation>
    <scope>NUCLEOTIDE SEQUENCE [LARGE SCALE GENOMIC DNA]</scope>
    <source>
        <strain evidence="10 11">AvVan</strain>
    </source>
</reference>
<evidence type="ECO:0000256" key="7">
    <source>
        <dbReference type="SAM" id="MobiDB-lite"/>
    </source>
</evidence>
<evidence type="ECO:0000313" key="10">
    <source>
        <dbReference type="EMBL" id="THJ75407.1"/>
    </source>
</evidence>
<keyword evidence="8" id="KW-1133">Transmembrane helix</keyword>
<dbReference type="PANTHER" id="PTHR43811">
    <property type="entry name" value="FKBP-TYPE PEPTIDYL-PROLYL CIS-TRANS ISOMERASE FKPA"/>
    <property type="match status" value="1"/>
</dbReference>
<sequence>MIRRSVRSCARTRSAPSTTGSTSSSPACEDSSPVTSASRRARAAQIALRTVSALPARVGSRRYLLVGVLLPAVLVIPALAGCAASDAPDGTSAAPAPSVTAGPRLPAVQNATDLTRKPLSAAGSGTPPSMLVTNDLVTGRGASASATSTVVIQYSGVLWRNGKEFDTTWGSGQTATFPLDSTIAGFGRGIDGMRVGGRRQIVIPPDLGYGPAGGQPPTILADDTLVFVVDLLAVQGGGGGGATVQP</sequence>
<comment type="similarity">
    <text evidence="2 6">Belongs to the FKBP-type PPIase family.</text>
</comment>